<keyword evidence="3" id="KW-1185">Reference proteome</keyword>
<gene>
    <name evidence="2" type="ORF">HanXRQr2_Chr11g0475661</name>
</gene>
<dbReference type="Proteomes" id="UP000215914">
    <property type="component" value="Unassembled WGS sequence"/>
</dbReference>
<comment type="caution">
    <text evidence="2">The sequence shown here is derived from an EMBL/GenBank/DDBJ whole genome shotgun (WGS) entry which is preliminary data.</text>
</comment>
<evidence type="ECO:0000256" key="1">
    <source>
        <dbReference type="SAM" id="Phobius"/>
    </source>
</evidence>
<proteinExistence type="predicted"/>
<evidence type="ECO:0000313" key="3">
    <source>
        <dbReference type="Proteomes" id="UP000215914"/>
    </source>
</evidence>
<organism evidence="2 3">
    <name type="scientific">Helianthus annuus</name>
    <name type="common">Common sunflower</name>
    <dbReference type="NCBI Taxonomy" id="4232"/>
    <lineage>
        <taxon>Eukaryota</taxon>
        <taxon>Viridiplantae</taxon>
        <taxon>Streptophyta</taxon>
        <taxon>Embryophyta</taxon>
        <taxon>Tracheophyta</taxon>
        <taxon>Spermatophyta</taxon>
        <taxon>Magnoliopsida</taxon>
        <taxon>eudicotyledons</taxon>
        <taxon>Gunneridae</taxon>
        <taxon>Pentapetalae</taxon>
        <taxon>asterids</taxon>
        <taxon>campanulids</taxon>
        <taxon>Asterales</taxon>
        <taxon>Asteraceae</taxon>
        <taxon>Asteroideae</taxon>
        <taxon>Heliantheae alliance</taxon>
        <taxon>Heliantheae</taxon>
        <taxon>Helianthus</taxon>
    </lineage>
</organism>
<reference evidence="2" key="1">
    <citation type="journal article" date="2017" name="Nature">
        <title>The sunflower genome provides insights into oil metabolism, flowering and Asterid evolution.</title>
        <authorList>
            <person name="Badouin H."/>
            <person name="Gouzy J."/>
            <person name="Grassa C.J."/>
            <person name="Murat F."/>
            <person name="Staton S.E."/>
            <person name="Cottret L."/>
            <person name="Lelandais-Briere C."/>
            <person name="Owens G.L."/>
            <person name="Carrere S."/>
            <person name="Mayjonade B."/>
            <person name="Legrand L."/>
            <person name="Gill N."/>
            <person name="Kane N.C."/>
            <person name="Bowers J.E."/>
            <person name="Hubner S."/>
            <person name="Bellec A."/>
            <person name="Berard A."/>
            <person name="Berges H."/>
            <person name="Blanchet N."/>
            <person name="Boniface M.C."/>
            <person name="Brunel D."/>
            <person name="Catrice O."/>
            <person name="Chaidir N."/>
            <person name="Claudel C."/>
            <person name="Donnadieu C."/>
            <person name="Faraut T."/>
            <person name="Fievet G."/>
            <person name="Helmstetter N."/>
            <person name="King M."/>
            <person name="Knapp S.J."/>
            <person name="Lai Z."/>
            <person name="Le Paslier M.C."/>
            <person name="Lippi Y."/>
            <person name="Lorenzon L."/>
            <person name="Mandel J.R."/>
            <person name="Marage G."/>
            <person name="Marchand G."/>
            <person name="Marquand E."/>
            <person name="Bret-Mestries E."/>
            <person name="Morien E."/>
            <person name="Nambeesan S."/>
            <person name="Nguyen T."/>
            <person name="Pegot-Espagnet P."/>
            <person name="Pouilly N."/>
            <person name="Raftis F."/>
            <person name="Sallet E."/>
            <person name="Schiex T."/>
            <person name="Thomas J."/>
            <person name="Vandecasteele C."/>
            <person name="Vares D."/>
            <person name="Vear F."/>
            <person name="Vautrin S."/>
            <person name="Crespi M."/>
            <person name="Mangin B."/>
            <person name="Burke J.M."/>
            <person name="Salse J."/>
            <person name="Munos S."/>
            <person name="Vincourt P."/>
            <person name="Rieseberg L.H."/>
            <person name="Langlade N.B."/>
        </authorList>
    </citation>
    <scope>NUCLEOTIDE SEQUENCE</scope>
    <source>
        <tissue evidence="2">Leaves</tissue>
    </source>
</reference>
<evidence type="ECO:0000313" key="2">
    <source>
        <dbReference type="EMBL" id="KAF5780760.1"/>
    </source>
</evidence>
<dbReference type="AlphaFoldDB" id="A0A9K3HM34"/>
<feature type="transmembrane region" description="Helical" evidence="1">
    <location>
        <begin position="12"/>
        <end position="34"/>
    </location>
</feature>
<dbReference type="EMBL" id="MNCJ02000326">
    <property type="protein sequence ID" value="KAF5780760.1"/>
    <property type="molecule type" value="Genomic_DNA"/>
</dbReference>
<dbReference type="Gramene" id="mRNA:HanXRQr2_Chr11g0475661">
    <property type="protein sequence ID" value="mRNA:HanXRQr2_Chr11g0475661"/>
    <property type="gene ID" value="HanXRQr2_Chr11g0475661"/>
</dbReference>
<keyword evidence="1" id="KW-1133">Transmembrane helix</keyword>
<reference evidence="2" key="2">
    <citation type="submission" date="2020-06" db="EMBL/GenBank/DDBJ databases">
        <title>Helianthus annuus Genome sequencing and assembly Release 2.</title>
        <authorList>
            <person name="Gouzy J."/>
            <person name="Langlade N."/>
            <person name="Munos S."/>
        </authorList>
    </citation>
    <scope>NUCLEOTIDE SEQUENCE</scope>
    <source>
        <tissue evidence="2">Leaves</tissue>
    </source>
</reference>
<name>A0A9K3HM34_HELAN</name>
<accession>A0A9K3HM34</accession>
<keyword evidence="1" id="KW-0472">Membrane</keyword>
<keyword evidence="1" id="KW-0812">Transmembrane</keyword>
<sequence length="75" mass="8492">MFRYTCCNICNFLGIMFSILLIFAYLMADVALWGHGGEGAGDPSPPGGFLEARMRRMFPRRRLGGKPKMKNYGVW</sequence>
<protein>
    <submittedName>
        <fullName evidence="2">Uncharacterized protein</fullName>
    </submittedName>
</protein>